<dbReference type="Proteomes" id="UP000467327">
    <property type="component" value="Chromosome"/>
</dbReference>
<name>A0AAD1HTF0_9MYCO</name>
<dbReference type="SUPFAM" id="SSF101898">
    <property type="entry name" value="NHL repeat"/>
    <property type="match status" value="2"/>
</dbReference>
<dbReference type="NCBIfam" id="NF012211">
    <property type="entry name" value="tand_rpt_95"/>
    <property type="match status" value="7"/>
</dbReference>
<feature type="domain" description="Cadherin-like" evidence="2">
    <location>
        <begin position="331"/>
        <end position="424"/>
    </location>
</feature>
<dbReference type="Gene3D" id="2.60.40.3440">
    <property type="match status" value="4"/>
</dbReference>
<dbReference type="EMBL" id="AP022561">
    <property type="protein sequence ID" value="BBX10646.1"/>
    <property type="molecule type" value="Genomic_DNA"/>
</dbReference>
<dbReference type="KEGG" id="maic:MAIC_54490"/>
<dbReference type="GO" id="GO:0009653">
    <property type="term" value="P:anatomical structure morphogenesis"/>
    <property type="evidence" value="ECO:0007669"/>
    <property type="project" value="TreeGrafter"/>
</dbReference>
<proteinExistence type="predicted"/>
<feature type="region of interest" description="Disordered" evidence="1">
    <location>
        <begin position="42"/>
        <end position="158"/>
    </location>
</feature>
<organism evidence="3 4">
    <name type="scientific">Mycolicibacterium aichiense</name>
    <dbReference type="NCBI Taxonomy" id="1799"/>
    <lineage>
        <taxon>Bacteria</taxon>
        <taxon>Bacillati</taxon>
        <taxon>Actinomycetota</taxon>
        <taxon>Actinomycetes</taxon>
        <taxon>Mycobacteriales</taxon>
        <taxon>Mycobacteriaceae</taxon>
        <taxon>Mycolicibacterium</taxon>
    </lineage>
</organism>
<protein>
    <recommendedName>
        <fullName evidence="2">Cadherin-like domain-containing protein</fullName>
    </recommendedName>
</protein>
<keyword evidence="4" id="KW-1185">Reference proteome</keyword>
<accession>A0AAD1HTF0</accession>
<gene>
    <name evidence="3" type="ORF">MAIC_54490</name>
</gene>
<evidence type="ECO:0000259" key="2">
    <source>
        <dbReference type="Pfam" id="PF17892"/>
    </source>
</evidence>
<feature type="region of interest" description="Disordered" evidence="1">
    <location>
        <begin position="233"/>
        <end position="252"/>
    </location>
</feature>
<evidence type="ECO:0000313" key="4">
    <source>
        <dbReference type="Proteomes" id="UP000467327"/>
    </source>
</evidence>
<dbReference type="PANTHER" id="PTHR45739:SF11">
    <property type="entry name" value="FRAS1-RELATED EXTRACELLULAR MATRIX PROTEIN 1-LIKE ISOFORM X1"/>
    <property type="match status" value="1"/>
</dbReference>
<dbReference type="Pfam" id="PF17892">
    <property type="entry name" value="Cadherin_5"/>
    <property type="match status" value="1"/>
</dbReference>
<dbReference type="Pfam" id="PF17963">
    <property type="entry name" value="Big_9"/>
    <property type="match status" value="6"/>
</dbReference>
<dbReference type="RefSeq" id="WP_163789483.1">
    <property type="nucleotide sequence ID" value="NZ_AP022561.1"/>
</dbReference>
<dbReference type="InterPro" id="IPR051561">
    <property type="entry name" value="FRAS1_ECM"/>
</dbReference>
<dbReference type="PANTHER" id="PTHR45739">
    <property type="entry name" value="MATRIX PROTEIN, PUTATIVE-RELATED"/>
    <property type="match status" value="1"/>
</dbReference>
<feature type="compositionally biased region" description="Polar residues" evidence="1">
    <location>
        <begin position="139"/>
        <end position="149"/>
    </location>
</feature>
<feature type="compositionally biased region" description="Low complexity" evidence="1">
    <location>
        <begin position="42"/>
        <end position="62"/>
    </location>
</feature>
<reference evidence="3 4" key="1">
    <citation type="journal article" date="2019" name="Emerg. Microbes Infect.">
        <title>Comprehensive subspecies identification of 175 nontuberculous mycobacteria species based on 7547 genomic profiles.</title>
        <authorList>
            <person name="Matsumoto Y."/>
            <person name="Kinjo T."/>
            <person name="Motooka D."/>
            <person name="Nabeya D."/>
            <person name="Jung N."/>
            <person name="Uechi K."/>
            <person name="Horii T."/>
            <person name="Iida T."/>
            <person name="Fujita J."/>
            <person name="Nakamura S."/>
        </authorList>
    </citation>
    <scope>NUCLEOTIDE SEQUENCE [LARGE SCALE GENOMIC DNA]</scope>
    <source>
        <strain evidence="3 4">JCM 6376</strain>
    </source>
</reference>
<evidence type="ECO:0000256" key="1">
    <source>
        <dbReference type="SAM" id="MobiDB-lite"/>
    </source>
</evidence>
<feature type="compositionally biased region" description="Polar residues" evidence="1">
    <location>
        <begin position="233"/>
        <end position="243"/>
    </location>
</feature>
<dbReference type="InterPro" id="IPR041690">
    <property type="entry name" value="Cadherin_5"/>
</dbReference>
<dbReference type="Gene3D" id="2.60.40.2810">
    <property type="match status" value="3"/>
</dbReference>
<evidence type="ECO:0000313" key="3">
    <source>
        <dbReference type="EMBL" id="BBX10646.1"/>
    </source>
</evidence>
<sequence>MHSISVGKTLRMEKAIGRIGALAVALGVGVGLGSLTCGVAHADGSDSASASSDQPSKASSRGHGAGGASVGAGRRSSAHVGRRPVDATSGAGSAQTGDTADRGRRHGRDAGAVPADGPATLSPTAKHDQSEARAVGTDTPVTATGGQDSADNHSDDVARPRTDVVVTAGAHPAGPVATASAMAPTSNQAIGGALATLSGTGSPGGDPVGSPTDVVLLAGTRREFGGRGRTRQVVASSRLTSQTEADESEPLTKTTAAKTLSALATPHAAASPLESFISSLGSFINTALTAINNAVNTALTAISTAVNTAVTAISNTITNLLTAIGFVSKPNQAPTVVNDGTLTTAEDTAVSVGTTTLLGNDSDADGDALSVSGVSQGQHGSVVLTDGTVTYTPNANFNGADSFTYTVSDGHGGTATGAVAVTVTAVNDVPVAGGNSVTTAEDTAVSVSAGTLLGNDSDPDGDALSVTGVSSGAHGTAVLNGTTVTYTPNANFNGADSFTYTVSDGHGGTATATVAVTVTAVNDVPVAGGNSVTTAEDTAVSVSAGTLLGNDSDPDGDTLSVTGVSSGAHGTAVLNGTTVTYTPTANFNGADSFTYTVSDGHGGTATATVAVTVTAVNDVPVAGNNTVTTAEDAAVSISAGTLLGNDSDPDGDALSVTGVSSGAHGTAVLNGTTVTYTPTANFSGADSFTYTVSDGHGRTATATVAVTVTAVNDAPVAGPNSASTVEGTPVSVSTTTLLGNDSDVDGDTLSVTGISQPGHGSAVLAGGTLTYTPDADFHGVDSLTYTVSDGHGGTATGTVSVTVTPVNDAPIAGGDAVTTAEDTAVSISTVTLLGNDSDKDGDTLSVTGISQPGHGSAVLAGGTLTYTPDADFHGVDSLTYTVSDGHGGTATGTVSVTVTPVDDAPTAVNDSASTAPNTPVTIDVLGNDTDVDGDPLSVTVAGTAAHGTVAVNEDGTITYTPNENYTGTDSFTYTISDGTTGNSAAVTVNVAVPTQSSLTLASFDQPQIQITASGGVYVVGKAFVEIGDTGMGYDRFVVGRLGEDGMITPVIDLDNIGWPYLADVTVGPDDRVYVLDNGWSGADGTLTVYDTDGTPHVILDDGELGSVDIGTDLSGDAVHMAVGNDGKIYLTAWAGFGEDAIPSALTVLNPDGSVAVAPVDLGFRYSDAKGLVVSADGHAYILGADPNSSTYTVVVVGPSGSVDKRISLANLPGSSIAVGADGTVYVAYNDGIFTVNASGPFGVLNGIPSDGTDIEAIAMGTQGLYVLKNNALSVVDPGNIKVQTVLDSVDDFKYIVGLTVGPDGARYVAGVVDTFLGVTRLAKVDVDGTVSDLGPVALNGFGSFDAGSDGLIYTAGPGGITVINPVTGSRAIIAVRSGGASHVAVGQDGAIYFTGYHYDPDSGTVAGYLSAIDSDGNVVLPPVNLGDQTSHEVTGLAVGPDGRIYLTSYVSDTRSAEMTILQSDGTVESTVPLGSGGSTGLAVGADGTAYVINNGRVIAVDSSGPIGTVRSGSGLAAVPTMITVGNDGLLYVAVNDYTQATVTSSISVLDPTDLVEDGTSNGLNEFVGLYGIAVDSGGQKYVLGYNYDSSGSSHSKLVVVSADGTSVTQLADLGPGSGALDVEIGPDGRLLVTDVALGTVTAYDPVNGYAPQLIRSIAGAAGLALGNGRIYVSSVITNTDTPQSGKLTVLNGDGSLMTTVDLDAAALGVSVGPDGRVYVVTASSDSGTSIDGALLIFSSGGVLQKTIALPNRASYNVTVGPNGTAYIADVTGHVLAVGQDGTVSDLAAVAFPVGLDIGPDGKLYVTSAVHTTGQGPSITVIDTATNL</sequence>
<dbReference type="SUPFAM" id="SSF63829">
    <property type="entry name" value="Calcium-dependent phosphotriesterase"/>
    <property type="match status" value="1"/>
</dbReference>